<dbReference type="InterPro" id="IPR038417">
    <property type="entry name" value="Alpga-gal_N_sf"/>
</dbReference>
<keyword evidence="1" id="KW-0378">Hydrolase</keyword>
<dbReference type="PANTHER" id="PTHR43053">
    <property type="entry name" value="GLYCOSIDASE FAMILY 31"/>
    <property type="match status" value="1"/>
</dbReference>
<dbReference type="InterPro" id="IPR017853">
    <property type="entry name" value="GH"/>
</dbReference>
<name>A0ABX1KFY1_9MICO</name>
<feature type="compositionally biased region" description="Basic and acidic residues" evidence="3">
    <location>
        <begin position="1"/>
        <end position="11"/>
    </location>
</feature>
<proteinExistence type="predicted"/>
<dbReference type="Proteomes" id="UP001429745">
    <property type="component" value="Unassembled WGS sequence"/>
</dbReference>
<dbReference type="Gene3D" id="2.70.98.60">
    <property type="entry name" value="alpha-galactosidase from lactobacil brevis"/>
    <property type="match status" value="1"/>
</dbReference>
<evidence type="ECO:0000313" key="4">
    <source>
        <dbReference type="EMBL" id="NLP84291.1"/>
    </source>
</evidence>
<dbReference type="SUPFAM" id="SSF51445">
    <property type="entry name" value="(Trans)glycosidases"/>
    <property type="match status" value="1"/>
</dbReference>
<sequence length="717" mass="77013">MSHQTTADRHPAAGPVETPPTTVRARIGQFELTWTADSPVALRSVATAHLGSAAIGLVEIFTSGEQRGRTSQAYWRSSVGERLRVQDGSPRVVSDALQTRAVIDQRDPVSGLEVRTTLTTPAGTAAVRVENEVRNAGSAPVVVTAVSSATVGFGTSQADLAGFVLGSAESEWLAENRWHETPVRELLPDISLALHGQDGRGHFALTSHGAWSSGEHVPVGYLVRTTTDATADPASNGHAGAAEALAWQVETSAGWHVDLCQTRSGGVLSLLGPTDLEHHFAAELLPGETFTAVPVALAASAHGRDDAIAHLTRYRRWLRGTAQAQDLPVVYNDFMNTLMGQPTTEALLPLVRRAAEAGAEVFCIDAGWFADPEAGDWWSTVGEWREAAARFRGGLRGVTDEIRLAGMVPGLWLEPEVVGIDSPAAAALPDEAFFQRFGRRVREDRRYHLDLRHPAARAHLDATVDHLVEEYGIGYLKLDYNINPGAGTERNATSAGEGLLAHTRAFRDWLLRVQERHPSLRIENCSSGAMRADYSLLAVTHLQSTSDQQDFTLYPPIAASAPVSILPEQCGNWAYPARTMSDDETVFTLVTGLSGRLYLSGFLDDLRPEQRARMAEAVTLHKGLRGALAHATPFWPLGLPAWDDDVVCLGLRGADDDLIFVWDRDAASRVFTIPGAAGAEAIFPAGDTAWELSAAGDALTIAAPAGIGARVLRVPRG</sequence>
<dbReference type="PRINTS" id="PR00743">
    <property type="entry name" value="GLHYDRLASE36"/>
</dbReference>
<evidence type="ECO:0000256" key="3">
    <source>
        <dbReference type="SAM" id="MobiDB-lite"/>
    </source>
</evidence>
<feature type="region of interest" description="Disordered" evidence="3">
    <location>
        <begin position="1"/>
        <end position="20"/>
    </location>
</feature>
<accession>A0ABX1KFY1</accession>
<dbReference type="Gene3D" id="3.20.20.70">
    <property type="entry name" value="Aldolase class I"/>
    <property type="match status" value="1"/>
</dbReference>
<dbReference type="CDD" id="cd14791">
    <property type="entry name" value="GH36"/>
    <property type="match status" value="1"/>
</dbReference>
<organism evidence="4 5">
    <name type="scientific">Microbacterium salsuginis</name>
    <dbReference type="NCBI Taxonomy" id="2722803"/>
    <lineage>
        <taxon>Bacteria</taxon>
        <taxon>Bacillati</taxon>
        <taxon>Actinomycetota</taxon>
        <taxon>Actinomycetes</taxon>
        <taxon>Micrococcales</taxon>
        <taxon>Microbacteriaceae</taxon>
        <taxon>Microbacterium</taxon>
    </lineage>
</organism>
<evidence type="ECO:0000256" key="1">
    <source>
        <dbReference type="ARBA" id="ARBA00022801"/>
    </source>
</evidence>
<dbReference type="Pfam" id="PF02065">
    <property type="entry name" value="Melibiase"/>
    <property type="match status" value="1"/>
</dbReference>
<comment type="caution">
    <text evidence="4">The sequence shown here is derived from an EMBL/GenBank/DDBJ whole genome shotgun (WGS) entry which is preliminary data.</text>
</comment>
<dbReference type="PANTHER" id="PTHR43053:SF3">
    <property type="entry name" value="ALPHA-GALACTOSIDASE C-RELATED"/>
    <property type="match status" value="1"/>
</dbReference>
<dbReference type="InterPro" id="IPR050985">
    <property type="entry name" value="Alpha-glycosidase_related"/>
</dbReference>
<evidence type="ECO:0000313" key="5">
    <source>
        <dbReference type="Proteomes" id="UP001429745"/>
    </source>
</evidence>
<evidence type="ECO:0000256" key="2">
    <source>
        <dbReference type="ARBA" id="ARBA00023295"/>
    </source>
</evidence>
<keyword evidence="2" id="KW-0326">Glycosidase</keyword>
<gene>
    <name evidence="4" type="ORF">HF576_10550</name>
</gene>
<dbReference type="InterPro" id="IPR013785">
    <property type="entry name" value="Aldolase_TIM"/>
</dbReference>
<reference evidence="4 5" key="1">
    <citation type="submission" date="2020-04" db="EMBL/GenBank/DDBJ databases">
        <title>CFH 90308 Microbacterium sp.</title>
        <authorList>
            <person name="Nie G."/>
            <person name="Ming H."/>
            <person name="Xia T."/>
        </authorList>
    </citation>
    <scope>NUCLEOTIDE SEQUENCE [LARGE SCALE GENOMIC DNA]</scope>
    <source>
        <strain evidence="4 5">CFH 90308</strain>
    </source>
</reference>
<dbReference type="EMBL" id="JABACI010000003">
    <property type="protein sequence ID" value="NLP84291.1"/>
    <property type="molecule type" value="Genomic_DNA"/>
</dbReference>
<dbReference type="InterPro" id="IPR002252">
    <property type="entry name" value="Glyco_hydro_36"/>
</dbReference>
<protein>
    <submittedName>
        <fullName evidence="4">Alpha-galactosidase</fullName>
    </submittedName>
</protein>
<keyword evidence="5" id="KW-1185">Reference proteome</keyword>